<reference evidence="5" key="1">
    <citation type="submission" date="2017-01" db="EMBL/GenBank/DDBJ databases">
        <title>A deep insight into the sialotranscriptome of adult male and female Cluex tarsalis mosquitoes.</title>
        <authorList>
            <person name="Ribeiro J.M."/>
            <person name="Moreira F."/>
            <person name="Bernard K.A."/>
            <person name="Calvo E."/>
        </authorList>
    </citation>
    <scope>NUCLEOTIDE SEQUENCE</scope>
    <source>
        <strain evidence="5">Kern County</strain>
        <tissue evidence="5">Salivary glands</tissue>
    </source>
</reference>
<dbReference type="Pfam" id="PF03184">
    <property type="entry name" value="DDE_1"/>
    <property type="match status" value="1"/>
</dbReference>
<dbReference type="PROSITE" id="PS51253">
    <property type="entry name" value="HTH_CENPB"/>
    <property type="match status" value="1"/>
</dbReference>
<dbReference type="SMART" id="SM00674">
    <property type="entry name" value="CENPB"/>
    <property type="match status" value="1"/>
</dbReference>
<dbReference type="InterPro" id="IPR009057">
    <property type="entry name" value="Homeodomain-like_sf"/>
</dbReference>
<comment type="subcellular location">
    <subcellularLocation>
        <location evidence="1">Nucleus</location>
    </subcellularLocation>
</comment>
<dbReference type="Pfam" id="PF03221">
    <property type="entry name" value="HTH_Tnp_Tc5"/>
    <property type="match status" value="1"/>
</dbReference>
<feature type="domain" description="HTH CENPB-type" evidence="4">
    <location>
        <begin position="64"/>
        <end position="135"/>
    </location>
</feature>
<evidence type="ECO:0000256" key="3">
    <source>
        <dbReference type="ARBA" id="ARBA00023242"/>
    </source>
</evidence>
<evidence type="ECO:0000313" key="5">
    <source>
        <dbReference type="EMBL" id="JAV18809.1"/>
    </source>
</evidence>
<dbReference type="PANTHER" id="PTHR19303:SF73">
    <property type="entry name" value="PROTEIN PDC2"/>
    <property type="match status" value="1"/>
</dbReference>
<dbReference type="Gene3D" id="1.10.10.60">
    <property type="entry name" value="Homeodomain-like"/>
    <property type="match status" value="2"/>
</dbReference>
<evidence type="ECO:0000259" key="4">
    <source>
        <dbReference type="PROSITE" id="PS51253"/>
    </source>
</evidence>
<dbReference type="Pfam" id="PF04218">
    <property type="entry name" value="CENP-B_N"/>
    <property type="match status" value="1"/>
</dbReference>
<dbReference type="SUPFAM" id="SSF46689">
    <property type="entry name" value="Homeodomain-like"/>
    <property type="match status" value="2"/>
</dbReference>
<evidence type="ECO:0000256" key="2">
    <source>
        <dbReference type="ARBA" id="ARBA00023125"/>
    </source>
</evidence>
<dbReference type="InterPro" id="IPR050863">
    <property type="entry name" value="CenT-Element_Derived"/>
</dbReference>
<name>A0A1Q3EU22_CULTA</name>
<dbReference type="InterPro" id="IPR007889">
    <property type="entry name" value="HTH_Psq"/>
</dbReference>
<keyword evidence="3" id="KW-0539">Nucleus</keyword>
<proteinExistence type="predicted"/>
<accession>A0A1Q3EU22</accession>
<keyword evidence="2" id="KW-0238">DNA-binding</keyword>
<dbReference type="InterPro" id="IPR004875">
    <property type="entry name" value="DDE_SF_endonuclease_dom"/>
</dbReference>
<dbReference type="GO" id="GO:0003677">
    <property type="term" value="F:DNA binding"/>
    <property type="evidence" value="ECO:0007669"/>
    <property type="project" value="UniProtKB-KW"/>
</dbReference>
<organism evidence="5">
    <name type="scientific">Culex tarsalis</name>
    <name type="common">Encephalitis mosquito</name>
    <dbReference type="NCBI Taxonomy" id="7177"/>
    <lineage>
        <taxon>Eukaryota</taxon>
        <taxon>Metazoa</taxon>
        <taxon>Ecdysozoa</taxon>
        <taxon>Arthropoda</taxon>
        <taxon>Hexapoda</taxon>
        <taxon>Insecta</taxon>
        <taxon>Pterygota</taxon>
        <taxon>Neoptera</taxon>
        <taxon>Endopterygota</taxon>
        <taxon>Diptera</taxon>
        <taxon>Nematocera</taxon>
        <taxon>Culicoidea</taxon>
        <taxon>Culicidae</taxon>
        <taxon>Culicinae</taxon>
        <taxon>Culicini</taxon>
        <taxon>Culex</taxon>
        <taxon>Culex</taxon>
    </lineage>
</organism>
<evidence type="ECO:0000256" key="1">
    <source>
        <dbReference type="ARBA" id="ARBA00004123"/>
    </source>
</evidence>
<dbReference type="InterPro" id="IPR006600">
    <property type="entry name" value="HTH_CenpB_DNA-bd_dom"/>
</dbReference>
<dbReference type="EMBL" id="GFDL01016236">
    <property type="protein sequence ID" value="JAV18809.1"/>
    <property type="molecule type" value="Transcribed_RNA"/>
</dbReference>
<dbReference type="GO" id="GO:0005634">
    <property type="term" value="C:nucleus"/>
    <property type="evidence" value="ECO:0007669"/>
    <property type="project" value="UniProtKB-SubCell"/>
</dbReference>
<dbReference type="PANTHER" id="PTHR19303">
    <property type="entry name" value="TRANSPOSON"/>
    <property type="match status" value="1"/>
</dbReference>
<sequence>MSTPPDNRRKLTVLTIEERLQIIELYECGWKVGQIANDCKVPQSTVSTVVKNKQKWLAKKELRHMRKTRVPFDVRLEKSMALFVQQARDNNLPLSGAIIREKAKEFADQFGLARFKASSGWLSRFVQRHHIALRRQQPAGEEVGPLDLYTVPELIRGYAPCDVFVASETGLYYGCMPEETGRFQQECCHGGEHSEERVTLLCATNMDGSEKLPLVVIGKSHESCFVDPKSLPVIYESNPRAWMTSGIFERWILSLDSKFEKEYRQVVMFVESSPVHPKSLQNKLNCINLQFLPTNATSELRLLNQIIKTLKYHYRFALVKQRLEEIEQEKESTEITLLDAINCLSRAWYTDLQPTTIASCFQKAGFIFPDEEPLIKDEMLEDGPATISDAEMAQLVGGGDGCCITFLDYCNVDDGLATSGLLTDSDIIECVAKPDEVVVVKMESVEETPEETAQVDADMQSVEEPKRTAQVGGAGWGNVVRSNLDAVRNILLATENVPREIYRNFFAVDKFLKEIYK</sequence>
<protein>
    <submittedName>
        <fullName evidence="5">Putative smar21</fullName>
    </submittedName>
</protein>
<dbReference type="AlphaFoldDB" id="A0A1Q3EU22"/>